<evidence type="ECO:0000259" key="5">
    <source>
        <dbReference type="PROSITE" id="PS50072"/>
    </source>
</evidence>
<accession>A0A645DGJ0</accession>
<evidence type="ECO:0000256" key="4">
    <source>
        <dbReference type="SAM" id="MobiDB-lite"/>
    </source>
</evidence>
<dbReference type="PANTHER" id="PTHR45625">
    <property type="entry name" value="PEPTIDYL-PROLYL CIS-TRANS ISOMERASE-RELATED"/>
    <property type="match status" value="1"/>
</dbReference>
<feature type="compositionally biased region" description="Gly residues" evidence="4">
    <location>
        <begin position="1"/>
        <end position="14"/>
    </location>
</feature>
<dbReference type="PRINTS" id="PR00153">
    <property type="entry name" value="CSAPPISMRASE"/>
</dbReference>
<dbReference type="InterPro" id="IPR002130">
    <property type="entry name" value="Cyclophilin-type_PPIase_dom"/>
</dbReference>
<reference evidence="6" key="1">
    <citation type="submission" date="2019-08" db="EMBL/GenBank/DDBJ databases">
        <authorList>
            <person name="Kucharzyk K."/>
            <person name="Murdoch R.W."/>
            <person name="Higgins S."/>
            <person name="Loffler F."/>
        </authorList>
    </citation>
    <scope>NUCLEOTIDE SEQUENCE</scope>
</reference>
<sequence>MIQGGDPQGNGSGGSRKLLKGEFTSNGIANPLAHKRGTISMARAADPNSASSQFFIMHQDAPHLDGKYAAFGHVIEGLDVVDAIADVPTNEMDRPVEPVMLKRVYIEK</sequence>
<feature type="domain" description="PPIase cyclophilin-type" evidence="5">
    <location>
        <begin position="1"/>
        <end position="106"/>
    </location>
</feature>
<dbReference type="GO" id="GO:0003755">
    <property type="term" value="F:peptidyl-prolyl cis-trans isomerase activity"/>
    <property type="evidence" value="ECO:0007669"/>
    <property type="project" value="UniProtKB-KW"/>
</dbReference>
<dbReference type="CDD" id="cd00317">
    <property type="entry name" value="cyclophilin"/>
    <property type="match status" value="1"/>
</dbReference>
<dbReference type="EMBL" id="VSSQ01036179">
    <property type="protein sequence ID" value="MPM88584.1"/>
    <property type="molecule type" value="Genomic_DNA"/>
</dbReference>
<dbReference type="InterPro" id="IPR029000">
    <property type="entry name" value="Cyclophilin-like_dom_sf"/>
</dbReference>
<name>A0A645DGJ0_9ZZZZ</name>
<keyword evidence="3" id="KW-0413">Isomerase</keyword>
<comment type="caution">
    <text evidence="6">The sequence shown here is derived from an EMBL/GenBank/DDBJ whole genome shotgun (WGS) entry which is preliminary data.</text>
</comment>
<dbReference type="PANTHER" id="PTHR45625:SF4">
    <property type="entry name" value="PEPTIDYLPROLYL ISOMERASE DOMAIN AND WD REPEAT-CONTAINING PROTEIN 1"/>
    <property type="match status" value="1"/>
</dbReference>
<feature type="region of interest" description="Disordered" evidence="4">
    <location>
        <begin position="1"/>
        <end position="20"/>
    </location>
</feature>
<dbReference type="Pfam" id="PF00160">
    <property type="entry name" value="Pro_isomerase"/>
    <property type="match status" value="1"/>
</dbReference>
<evidence type="ECO:0000256" key="3">
    <source>
        <dbReference type="ARBA" id="ARBA00023235"/>
    </source>
</evidence>
<keyword evidence="2" id="KW-0697">Rotamase</keyword>
<organism evidence="6">
    <name type="scientific">bioreactor metagenome</name>
    <dbReference type="NCBI Taxonomy" id="1076179"/>
    <lineage>
        <taxon>unclassified sequences</taxon>
        <taxon>metagenomes</taxon>
        <taxon>ecological metagenomes</taxon>
    </lineage>
</organism>
<protein>
    <recommendedName>
        <fullName evidence="1">peptidylprolyl isomerase</fullName>
        <ecNumber evidence="1">5.2.1.8</ecNumber>
    </recommendedName>
</protein>
<evidence type="ECO:0000313" key="6">
    <source>
        <dbReference type="EMBL" id="MPM88584.1"/>
    </source>
</evidence>
<dbReference type="SUPFAM" id="SSF50891">
    <property type="entry name" value="Cyclophilin-like"/>
    <property type="match status" value="1"/>
</dbReference>
<gene>
    <name evidence="6" type="ORF">SDC9_135688</name>
</gene>
<dbReference type="Gene3D" id="2.40.100.10">
    <property type="entry name" value="Cyclophilin-like"/>
    <property type="match status" value="1"/>
</dbReference>
<proteinExistence type="predicted"/>
<dbReference type="EC" id="5.2.1.8" evidence="1"/>
<evidence type="ECO:0000256" key="2">
    <source>
        <dbReference type="ARBA" id="ARBA00023110"/>
    </source>
</evidence>
<dbReference type="PROSITE" id="PS50072">
    <property type="entry name" value="CSA_PPIASE_2"/>
    <property type="match status" value="1"/>
</dbReference>
<dbReference type="AlphaFoldDB" id="A0A645DGJ0"/>
<dbReference type="InterPro" id="IPR044666">
    <property type="entry name" value="Cyclophilin_A-like"/>
</dbReference>
<evidence type="ECO:0000256" key="1">
    <source>
        <dbReference type="ARBA" id="ARBA00013194"/>
    </source>
</evidence>